<feature type="chain" id="PRO_5046711137" evidence="1">
    <location>
        <begin position="46"/>
        <end position="196"/>
    </location>
</feature>
<dbReference type="RefSeq" id="WP_357807735.1">
    <property type="nucleotide sequence ID" value="NZ_JBEYBM010000019.1"/>
</dbReference>
<evidence type="ECO:0000313" key="3">
    <source>
        <dbReference type="Proteomes" id="UP001550535"/>
    </source>
</evidence>
<sequence length="196" mass="20867">MKSHELVSDTKRTGRISRFSYRVLVPTVAVAAVLAPAVSAPQAVAAPAKCSPSRAGVVVCVVEGVTWLIKEGAKTLVIDGVLKLTGQLFQAQTGPRTMEEKIRNAPRVDPNSIRDPQDLVRKAADLPMRTDGIGHTAVVKGDAVALFRRLAHGQRLGDNSYRNGVETVTLTPGTKSEPPRITISNAATKTAVIVLE</sequence>
<feature type="signal peptide" evidence="1">
    <location>
        <begin position="1"/>
        <end position="45"/>
    </location>
</feature>
<proteinExistence type="predicted"/>
<gene>
    <name evidence="2" type="ORF">ABZ507_13225</name>
</gene>
<reference evidence="2 3" key="1">
    <citation type="submission" date="2024-06" db="EMBL/GenBank/DDBJ databases">
        <title>The Natural Products Discovery Center: Release of the First 8490 Sequenced Strains for Exploring Actinobacteria Biosynthetic Diversity.</title>
        <authorList>
            <person name="Kalkreuter E."/>
            <person name="Kautsar S.A."/>
            <person name="Yang D."/>
            <person name="Bader C.D."/>
            <person name="Teijaro C.N."/>
            <person name="Fluegel L."/>
            <person name="Davis C.M."/>
            <person name="Simpson J.R."/>
            <person name="Lauterbach L."/>
            <person name="Steele A.D."/>
            <person name="Gui C."/>
            <person name="Meng S."/>
            <person name="Li G."/>
            <person name="Viehrig K."/>
            <person name="Ye F."/>
            <person name="Su P."/>
            <person name="Kiefer A.F."/>
            <person name="Nichols A."/>
            <person name="Cepeda A.J."/>
            <person name="Yan W."/>
            <person name="Fan B."/>
            <person name="Jiang Y."/>
            <person name="Adhikari A."/>
            <person name="Zheng C.-J."/>
            <person name="Schuster L."/>
            <person name="Cowan T.M."/>
            <person name="Smanski M.J."/>
            <person name="Chevrette M.G."/>
            <person name="De Carvalho L.P.S."/>
            <person name="Shen B."/>
        </authorList>
    </citation>
    <scope>NUCLEOTIDE SEQUENCE [LARGE SCALE GENOMIC DNA]</scope>
    <source>
        <strain evidence="2 3">NPDC019434</strain>
    </source>
</reference>
<keyword evidence="3" id="KW-1185">Reference proteome</keyword>
<name>A0ABV2XA92_9NOCA</name>
<keyword evidence="1" id="KW-0732">Signal</keyword>
<evidence type="ECO:0000313" key="2">
    <source>
        <dbReference type="EMBL" id="MEU2122770.1"/>
    </source>
</evidence>
<dbReference type="Proteomes" id="UP001550535">
    <property type="component" value="Unassembled WGS sequence"/>
</dbReference>
<accession>A0ABV2XA92</accession>
<organism evidence="2 3">
    <name type="scientific">Nocardia niwae</name>
    <dbReference type="NCBI Taxonomy" id="626084"/>
    <lineage>
        <taxon>Bacteria</taxon>
        <taxon>Bacillati</taxon>
        <taxon>Actinomycetota</taxon>
        <taxon>Actinomycetes</taxon>
        <taxon>Mycobacteriales</taxon>
        <taxon>Nocardiaceae</taxon>
        <taxon>Nocardia</taxon>
    </lineage>
</organism>
<protein>
    <submittedName>
        <fullName evidence="2">Uncharacterized protein</fullName>
    </submittedName>
</protein>
<dbReference type="EMBL" id="JBEYBR010000028">
    <property type="protein sequence ID" value="MEU2122770.1"/>
    <property type="molecule type" value="Genomic_DNA"/>
</dbReference>
<comment type="caution">
    <text evidence="2">The sequence shown here is derived from an EMBL/GenBank/DDBJ whole genome shotgun (WGS) entry which is preliminary data.</text>
</comment>
<evidence type="ECO:0000256" key="1">
    <source>
        <dbReference type="SAM" id="SignalP"/>
    </source>
</evidence>